<dbReference type="EMBL" id="JAUPFM010000019">
    <property type="protein sequence ID" value="KAK2820945.1"/>
    <property type="molecule type" value="Genomic_DNA"/>
</dbReference>
<dbReference type="GO" id="GO:0001782">
    <property type="term" value="P:B cell homeostasis"/>
    <property type="evidence" value="ECO:0007669"/>
    <property type="project" value="TreeGrafter"/>
</dbReference>
<evidence type="ECO:0000259" key="2">
    <source>
        <dbReference type="Pfam" id="PF09305"/>
    </source>
</evidence>
<keyword evidence="1" id="KW-0812">Transmembrane</keyword>
<proteinExistence type="predicted"/>
<keyword evidence="1" id="KW-1133">Transmembrane helix</keyword>
<dbReference type="Gene3D" id="4.10.1290.10">
    <property type="entry name" value="Tumor necrosis factor receptor superfamily"/>
    <property type="match status" value="2"/>
</dbReference>
<keyword evidence="4" id="KW-1185">Reference proteome</keyword>
<name>A0AA88IUN7_CHASR</name>
<dbReference type="Proteomes" id="UP001187415">
    <property type="component" value="Unassembled WGS sequence"/>
</dbReference>
<evidence type="ECO:0000256" key="1">
    <source>
        <dbReference type="SAM" id="Phobius"/>
    </source>
</evidence>
<dbReference type="PANTHER" id="PTHR15511">
    <property type="entry name" value="TUMOR NECROSIS FACTOR RECEPTOR SUPERFAMILY MEMBER 13B"/>
    <property type="match status" value="1"/>
</dbReference>
<dbReference type="AlphaFoldDB" id="A0AA88IUN7"/>
<dbReference type="SUPFAM" id="SSF57586">
    <property type="entry name" value="TNF receptor-like"/>
    <property type="match status" value="1"/>
</dbReference>
<accession>A0AA88IUN7</accession>
<organism evidence="3 4">
    <name type="scientific">Channa striata</name>
    <name type="common">Snakehead murrel</name>
    <name type="synonym">Ophicephalus striatus</name>
    <dbReference type="NCBI Taxonomy" id="64152"/>
    <lineage>
        <taxon>Eukaryota</taxon>
        <taxon>Metazoa</taxon>
        <taxon>Chordata</taxon>
        <taxon>Craniata</taxon>
        <taxon>Vertebrata</taxon>
        <taxon>Euteleostomi</taxon>
        <taxon>Actinopterygii</taxon>
        <taxon>Neopterygii</taxon>
        <taxon>Teleostei</taxon>
        <taxon>Neoteleostei</taxon>
        <taxon>Acanthomorphata</taxon>
        <taxon>Anabantaria</taxon>
        <taxon>Anabantiformes</taxon>
        <taxon>Channoidei</taxon>
        <taxon>Channidae</taxon>
        <taxon>Channa</taxon>
    </lineage>
</organism>
<feature type="domain" description="TACI cysteine-rich" evidence="2">
    <location>
        <begin position="42"/>
        <end position="78"/>
    </location>
</feature>
<dbReference type="PANTHER" id="PTHR15511:SF2">
    <property type="entry name" value="TUMOR NECROSIS FACTOR RECEPTOR SUPERFAMILY MEMBER 13B"/>
    <property type="match status" value="1"/>
</dbReference>
<sequence length="259" mass="28569">MGGSCPEGLYWDGLLKECLDCQLECKRLHIIAKCTSYCEFAHCKAQPGYYYDGLLKRCLRCADVCGGHPAKCSQYCQTLLNPVTSKTLLAEVQQTPYSRGLAVTTALEDSNILLYSLLALCMLLVVSSLSLAMAVFPRRPRTTPTQGSKEDNHKDKCVVKLGEEVGLPHGQQRAKEFLTNPSRPIDREPSEDSSPTETCVCVHCFPDLKALGQNNDRPPRAPFTFYQQAVLHRAQTAKEGCLSPEESLHTSELEEAAVG</sequence>
<evidence type="ECO:0000313" key="4">
    <source>
        <dbReference type="Proteomes" id="UP001187415"/>
    </source>
</evidence>
<dbReference type="GO" id="GO:0005886">
    <property type="term" value="C:plasma membrane"/>
    <property type="evidence" value="ECO:0007669"/>
    <property type="project" value="InterPro"/>
</dbReference>
<gene>
    <name evidence="3" type="ORF">Q5P01_023904</name>
</gene>
<dbReference type="Pfam" id="PF09305">
    <property type="entry name" value="TACI-CRD2"/>
    <property type="match status" value="1"/>
</dbReference>
<protein>
    <recommendedName>
        <fullName evidence="2">TACI cysteine-rich domain-containing protein</fullName>
    </recommendedName>
</protein>
<keyword evidence="1" id="KW-0472">Membrane</keyword>
<dbReference type="InterPro" id="IPR015384">
    <property type="entry name" value="TACI_Cys-rich-dom"/>
</dbReference>
<dbReference type="InterPro" id="IPR022317">
    <property type="entry name" value="TNFR_13B"/>
</dbReference>
<evidence type="ECO:0000313" key="3">
    <source>
        <dbReference type="EMBL" id="KAK2820945.1"/>
    </source>
</evidence>
<reference evidence="3" key="1">
    <citation type="submission" date="2023-07" db="EMBL/GenBank/DDBJ databases">
        <title>Chromosome-level Genome Assembly of Striped Snakehead (Channa striata).</title>
        <authorList>
            <person name="Liu H."/>
        </authorList>
    </citation>
    <scope>NUCLEOTIDE SEQUENCE</scope>
    <source>
        <strain evidence="3">Gz</strain>
        <tissue evidence="3">Muscle</tissue>
    </source>
</reference>
<feature type="transmembrane region" description="Helical" evidence="1">
    <location>
        <begin position="112"/>
        <end position="136"/>
    </location>
</feature>
<dbReference type="GO" id="GO:0002244">
    <property type="term" value="P:hematopoietic progenitor cell differentiation"/>
    <property type="evidence" value="ECO:0007669"/>
    <property type="project" value="TreeGrafter"/>
</dbReference>
<comment type="caution">
    <text evidence="3">The sequence shown here is derived from an EMBL/GenBank/DDBJ whole genome shotgun (WGS) entry which is preliminary data.</text>
</comment>
<dbReference type="GO" id="GO:0030889">
    <property type="term" value="P:negative regulation of B cell proliferation"/>
    <property type="evidence" value="ECO:0007669"/>
    <property type="project" value="TreeGrafter"/>
</dbReference>